<dbReference type="SUPFAM" id="SSF160369">
    <property type="entry name" value="Ribosomal protein L10-like"/>
    <property type="match status" value="1"/>
</dbReference>
<evidence type="ECO:0000313" key="7">
    <source>
        <dbReference type="EMBL" id="SEL42072.1"/>
    </source>
</evidence>
<dbReference type="GO" id="GO:0003735">
    <property type="term" value="F:structural constituent of ribosome"/>
    <property type="evidence" value="ECO:0007669"/>
    <property type="project" value="InterPro"/>
</dbReference>
<dbReference type="PROSITE" id="PS01109">
    <property type="entry name" value="RIBOSOMAL_L10"/>
    <property type="match status" value="1"/>
</dbReference>
<keyword evidence="6" id="KW-0694">RNA-binding</keyword>
<evidence type="ECO:0000313" key="8">
    <source>
        <dbReference type="Proteomes" id="UP000199214"/>
    </source>
</evidence>
<dbReference type="NCBIfam" id="NF000955">
    <property type="entry name" value="PRK00099.1-1"/>
    <property type="match status" value="1"/>
</dbReference>
<name>A0A1H7Q237_9SPHN</name>
<evidence type="ECO:0000256" key="2">
    <source>
        <dbReference type="ARBA" id="ARBA00008889"/>
    </source>
</evidence>
<sequence>MPFGAGGKSNRACGFGSTFMNVENGMDRAQKSAAVAELNSTFSEVGVVVVTRNLGMTVAQSTDLRNRMRDAGAVYKVSKNKLARIALDGTDYGSIGDMLTGPVGLATSVDPVAAAKVAVDFAKTTDKFEIVGGAMGATALDLAGVQALATLPSLDELRAKIIGLVVAPATKLATIAQAPAAQIARVLSAYAEKEAA</sequence>
<proteinExistence type="inferred from homology"/>
<reference evidence="8" key="1">
    <citation type="submission" date="2016-10" db="EMBL/GenBank/DDBJ databases">
        <authorList>
            <person name="Varghese N."/>
            <person name="Submissions S."/>
        </authorList>
    </citation>
    <scope>NUCLEOTIDE SEQUENCE [LARGE SCALE GENOMIC DNA]</scope>
    <source>
        <strain evidence="8">JS21-1</strain>
    </source>
</reference>
<gene>
    <name evidence="6" type="primary">rplJ</name>
    <name evidence="7" type="ORF">SAMN05216382_2009</name>
</gene>
<dbReference type="Gene3D" id="3.30.70.1730">
    <property type="match status" value="1"/>
</dbReference>
<evidence type="ECO:0000256" key="5">
    <source>
        <dbReference type="ARBA" id="ARBA00035202"/>
    </source>
</evidence>
<dbReference type="AlphaFoldDB" id="A0A1H7Q237"/>
<accession>A0A1H7Q237</accession>
<evidence type="ECO:0000256" key="1">
    <source>
        <dbReference type="ARBA" id="ARBA00002633"/>
    </source>
</evidence>
<comment type="similarity">
    <text evidence="2 6">Belongs to the universal ribosomal protein uL10 family.</text>
</comment>
<dbReference type="GO" id="GO:0015934">
    <property type="term" value="C:large ribosomal subunit"/>
    <property type="evidence" value="ECO:0007669"/>
    <property type="project" value="InterPro"/>
</dbReference>
<dbReference type="STRING" id="1855283.SAMN05216382_2009"/>
<dbReference type="InterPro" id="IPR002363">
    <property type="entry name" value="Ribosomal_uL10_CS_bac"/>
</dbReference>
<dbReference type="CDD" id="cd05797">
    <property type="entry name" value="Ribosomal_L10"/>
    <property type="match status" value="1"/>
</dbReference>
<keyword evidence="3 6" id="KW-0689">Ribosomal protein</keyword>
<dbReference type="InterPro" id="IPR001790">
    <property type="entry name" value="Ribosomal_uL10"/>
</dbReference>
<dbReference type="InterPro" id="IPR022973">
    <property type="entry name" value="Ribosomal_uL10_bac"/>
</dbReference>
<keyword evidence="8" id="KW-1185">Reference proteome</keyword>
<dbReference type="EMBL" id="FNZZ01000003">
    <property type="protein sequence ID" value="SEL42072.1"/>
    <property type="molecule type" value="Genomic_DNA"/>
</dbReference>
<comment type="subunit">
    <text evidence="6">Part of the ribosomal stalk of the 50S ribosomal subunit. The N-terminus interacts with L11 and the large rRNA to form the base of the stalk. The C-terminus forms an elongated spine to which L12 dimers bind in a sequential fashion forming a multimeric L10(L12)X complex.</text>
</comment>
<keyword evidence="6" id="KW-0699">rRNA-binding</keyword>
<dbReference type="GO" id="GO:0070180">
    <property type="term" value="F:large ribosomal subunit rRNA binding"/>
    <property type="evidence" value="ECO:0007669"/>
    <property type="project" value="UniProtKB-UniRule"/>
</dbReference>
<comment type="function">
    <text evidence="1 6">Forms part of the ribosomal stalk, playing a central role in the interaction of the ribosome with GTP-bound translation factors.</text>
</comment>
<dbReference type="InterPro" id="IPR047865">
    <property type="entry name" value="Ribosomal_uL10_bac_type"/>
</dbReference>
<dbReference type="Proteomes" id="UP000199214">
    <property type="component" value="Unassembled WGS sequence"/>
</dbReference>
<dbReference type="GO" id="GO:0006412">
    <property type="term" value="P:translation"/>
    <property type="evidence" value="ECO:0007669"/>
    <property type="project" value="UniProtKB-UniRule"/>
</dbReference>
<organism evidence="7 8">
    <name type="scientific">Sphingomonas palmae</name>
    <dbReference type="NCBI Taxonomy" id="1855283"/>
    <lineage>
        <taxon>Bacteria</taxon>
        <taxon>Pseudomonadati</taxon>
        <taxon>Pseudomonadota</taxon>
        <taxon>Alphaproteobacteria</taxon>
        <taxon>Sphingomonadales</taxon>
        <taxon>Sphingomonadaceae</taxon>
        <taxon>Sphingomonas</taxon>
    </lineage>
</organism>
<evidence type="ECO:0000256" key="3">
    <source>
        <dbReference type="ARBA" id="ARBA00022980"/>
    </source>
</evidence>
<evidence type="ECO:0000256" key="6">
    <source>
        <dbReference type="HAMAP-Rule" id="MF_00362"/>
    </source>
</evidence>
<protein>
    <recommendedName>
        <fullName evidence="5 6">Large ribosomal subunit protein uL10</fullName>
    </recommendedName>
</protein>
<keyword evidence="4 6" id="KW-0687">Ribonucleoprotein</keyword>
<evidence type="ECO:0000256" key="4">
    <source>
        <dbReference type="ARBA" id="ARBA00023274"/>
    </source>
</evidence>
<dbReference type="Pfam" id="PF00466">
    <property type="entry name" value="Ribosomal_L10"/>
    <property type="match status" value="1"/>
</dbReference>
<dbReference type="PANTHER" id="PTHR11560">
    <property type="entry name" value="39S RIBOSOMAL PROTEIN L10, MITOCHONDRIAL"/>
    <property type="match status" value="1"/>
</dbReference>
<dbReference type="InterPro" id="IPR043141">
    <property type="entry name" value="Ribosomal_uL10-like_sf"/>
</dbReference>
<dbReference type="Gene3D" id="6.10.250.290">
    <property type="match status" value="1"/>
</dbReference>
<dbReference type="HAMAP" id="MF_00362">
    <property type="entry name" value="Ribosomal_uL10"/>
    <property type="match status" value="1"/>
</dbReference>